<dbReference type="SUPFAM" id="SSF53448">
    <property type="entry name" value="Nucleotide-diphospho-sugar transferases"/>
    <property type="match status" value="1"/>
</dbReference>
<sequence length="333" mass="39269">MNGKNNTLYYCTLFDSNYLSRGLAMYESLAAVCNHFHLYVFAFDDKCLQVLKSMQLANMTVISLKEFEDPELLKVKPTRNRAEYCWTCSSSTILYCIQQFQLDHCTYIDADLYFYNDPQVLMDEMGDRSVMITEHRYTPMYDKSKLSGKYCVQYVTFRNTEEGMTALQWWRNACLDWCYDRHEEGKFGDQKYLDDWTTRFKGVWVMEHLGGGLALWNIQQYQVFEENGKLMCREITTGKEFAPIFYHFHYLKYFNDGTIELGRRIITPDVKELFYKPYIKALEVAKKEINTADNSFDPHGSRMRPGGLKAILVTAWRKLKNVYHIYSLQELGL</sequence>
<dbReference type="Proteomes" id="UP000249819">
    <property type="component" value="Unassembled WGS sequence"/>
</dbReference>
<dbReference type="InterPro" id="IPR029044">
    <property type="entry name" value="Nucleotide-diphossugar_trans"/>
</dbReference>
<dbReference type="OrthoDB" id="186344at2"/>
<dbReference type="RefSeq" id="WP_111595430.1">
    <property type="nucleotide sequence ID" value="NZ_QLMA01000013.1"/>
</dbReference>
<name>A0A327VSC9_9BACT</name>
<dbReference type="AlphaFoldDB" id="A0A327VSC9"/>
<comment type="caution">
    <text evidence="1">The sequence shown here is derived from an EMBL/GenBank/DDBJ whole genome shotgun (WGS) entry which is preliminary data.</text>
</comment>
<keyword evidence="2" id="KW-1185">Reference proteome</keyword>
<gene>
    <name evidence="1" type="ORF">CLV59_11336</name>
</gene>
<dbReference type="Gene3D" id="3.90.550.10">
    <property type="entry name" value="Spore Coat Polysaccharide Biosynthesis Protein SpsA, Chain A"/>
    <property type="match status" value="1"/>
</dbReference>
<reference evidence="1 2" key="1">
    <citation type="submission" date="2018-06" db="EMBL/GenBank/DDBJ databases">
        <title>Genomic Encyclopedia of Archaeal and Bacterial Type Strains, Phase II (KMG-II): from individual species to whole genera.</title>
        <authorList>
            <person name="Goeker M."/>
        </authorList>
    </citation>
    <scope>NUCLEOTIDE SEQUENCE [LARGE SCALE GENOMIC DNA]</scope>
    <source>
        <strain evidence="1 2">DSM 29821</strain>
    </source>
</reference>
<accession>A0A327VSC9</accession>
<proteinExistence type="predicted"/>
<evidence type="ECO:0000313" key="2">
    <source>
        <dbReference type="Proteomes" id="UP000249819"/>
    </source>
</evidence>
<dbReference type="EMBL" id="QLMA01000013">
    <property type="protein sequence ID" value="RAJ73483.1"/>
    <property type="molecule type" value="Genomic_DNA"/>
</dbReference>
<protein>
    <recommendedName>
        <fullName evidence="3">Glycosyl transferase</fullName>
    </recommendedName>
</protein>
<organism evidence="1 2">
    <name type="scientific">Chitinophaga dinghuensis</name>
    <dbReference type="NCBI Taxonomy" id="1539050"/>
    <lineage>
        <taxon>Bacteria</taxon>
        <taxon>Pseudomonadati</taxon>
        <taxon>Bacteroidota</taxon>
        <taxon>Chitinophagia</taxon>
        <taxon>Chitinophagales</taxon>
        <taxon>Chitinophagaceae</taxon>
        <taxon>Chitinophaga</taxon>
    </lineage>
</organism>
<evidence type="ECO:0000313" key="1">
    <source>
        <dbReference type="EMBL" id="RAJ73483.1"/>
    </source>
</evidence>
<evidence type="ECO:0008006" key="3">
    <source>
        <dbReference type="Google" id="ProtNLM"/>
    </source>
</evidence>